<dbReference type="Proteomes" id="UP000182379">
    <property type="component" value="Unassembled WGS sequence"/>
</dbReference>
<organism evidence="1 2">
    <name type="scientific">Acidaminococcus fermentans</name>
    <dbReference type="NCBI Taxonomy" id="905"/>
    <lineage>
        <taxon>Bacteria</taxon>
        <taxon>Bacillati</taxon>
        <taxon>Bacillota</taxon>
        <taxon>Negativicutes</taxon>
        <taxon>Acidaminococcales</taxon>
        <taxon>Acidaminococcaceae</taxon>
        <taxon>Acidaminococcus</taxon>
    </lineage>
</organism>
<proteinExistence type="predicted"/>
<gene>
    <name evidence="1" type="ORF">SAMN05216495_11621</name>
</gene>
<dbReference type="AlphaFoldDB" id="A0A1H2ZRP8"/>
<dbReference type="Pfam" id="PF14305">
    <property type="entry name" value="ATPgrasp_TupA"/>
    <property type="match status" value="1"/>
</dbReference>
<sequence length="301" mass="34804">MRKGHIMLKQIYSQVLSAITYTTGIDNAKKFDTRLRFHKSLNLTQPKTLADKVSYIELHESSHLAVQCTDKYAVRQYIADKIEDGTKLLVPLAGGPWDDVDKIDFDKLPSSFVLKATHGCKMNYFVPDKTKLDIRECKAEMKRWLGTTYGTYSVEPHYGKIPHRIYAEQYLEEMSDLVDYKIHCLNGEPQFILVITDRIFKKDEPMKCTLDLFDIHWNPIPEIIKSNSEIPGKGNVPKPENLEEMVCIAKQLSQDFKFVRVDLYNLHGKVLFGELTFSPACCVFPYFTEKFNEMMGDKLRL</sequence>
<protein>
    <submittedName>
        <fullName evidence="1">TupA-like ATPgrasp</fullName>
    </submittedName>
</protein>
<dbReference type="EMBL" id="FNOP01000016">
    <property type="protein sequence ID" value="SDX20123.1"/>
    <property type="molecule type" value="Genomic_DNA"/>
</dbReference>
<evidence type="ECO:0000313" key="1">
    <source>
        <dbReference type="EMBL" id="SDX20123.1"/>
    </source>
</evidence>
<name>A0A1H2ZRP8_ACIFE</name>
<comment type="caution">
    <text evidence="1">The sequence shown here is derived from an EMBL/GenBank/DDBJ whole genome shotgun (WGS) entry which is preliminary data.</text>
</comment>
<accession>A0A1H2ZRP8</accession>
<dbReference type="InterPro" id="IPR029465">
    <property type="entry name" value="ATPgrasp_TupA"/>
</dbReference>
<reference evidence="1 2" key="1">
    <citation type="submission" date="2016-10" db="EMBL/GenBank/DDBJ databases">
        <authorList>
            <person name="Varghese N."/>
            <person name="Submissions S."/>
        </authorList>
    </citation>
    <scope>NUCLEOTIDE SEQUENCE [LARGE SCALE GENOMIC DNA]</scope>
    <source>
        <strain evidence="1 2">WCC6</strain>
    </source>
</reference>
<evidence type="ECO:0000313" key="2">
    <source>
        <dbReference type="Proteomes" id="UP000182379"/>
    </source>
</evidence>